<proteinExistence type="predicted"/>
<dbReference type="AlphaFoldDB" id="A0A0E9PL29"/>
<reference evidence="1" key="1">
    <citation type="submission" date="2014-11" db="EMBL/GenBank/DDBJ databases">
        <authorList>
            <person name="Amaro Gonzalez C."/>
        </authorList>
    </citation>
    <scope>NUCLEOTIDE SEQUENCE</scope>
</reference>
<protein>
    <submittedName>
        <fullName evidence="1">Uncharacterized protein</fullName>
    </submittedName>
</protein>
<evidence type="ECO:0000313" key="1">
    <source>
        <dbReference type="EMBL" id="JAH04543.1"/>
    </source>
</evidence>
<organism evidence="1">
    <name type="scientific">Anguilla anguilla</name>
    <name type="common">European freshwater eel</name>
    <name type="synonym">Muraena anguilla</name>
    <dbReference type="NCBI Taxonomy" id="7936"/>
    <lineage>
        <taxon>Eukaryota</taxon>
        <taxon>Metazoa</taxon>
        <taxon>Chordata</taxon>
        <taxon>Craniata</taxon>
        <taxon>Vertebrata</taxon>
        <taxon>Euteleostomi</taxon>
        <taxon>Actinopterygii</taxon>
        <taxon>Neopterygii</taxon>
        <taxon>Teleostei</taxon>
        <taxon>Anguilliformes</taxon>
        <taxon>Anguillidae</taxon>
        <taxon>Anguilla</taxon>
    </lineage>
</organism>
<sequence>MLDLGRGGKSRGQKAKCVSSTHELSQLIPLISSTSRMQNCAN</sequence>
<reference evidence="1" key="2">
    <citation type="journal article" date="2015" name="Fish Shellfish Immunol.">
        <title>Early steps in the European eel (Anguilla anguilla)-Vibrio vulnificus interaction in the gills: Role of the RtxA13 toxin.</title>
        <authorList>
            <person name="Callol A."/>
            <person name="Pajuelo D."/>
            <person name="Ebbesson L."/>
            <person name="Teles M."/>
            <person name="MacKenzie S."/>
            <person name="Amaro C."/>
        </authorList>
    </citation>
    <scope>NUCLEOTIDE SEQUENCE</scope>
</reference>
<dbReference type="EMBL" id="GBXM01104034">
    <property type="protein sequence ID" value="JAH04543.1"/>
    <property type="molecule type" value="Transcribed_RNA"/>
</dbReference>
<name>A0A0E9PL29_ANGAN</name>
<accession>A0A0E9PL29</accession>